<evidence type="ECO:0000256" key="2">
    <source>
        <dbReference type="ARBA" id="ARBA00035294"/>
    </source>
</evidence>
<dbReference type="GO" id="GO:0005840">
    <property type="term" value="C:ribosome"/>
    <property type="evidence" value="ECO:0007669"/>
    <property type="project" value="UniProtKB-KW"/>
</dbReference>
<evidence type="ECO:0000256" key="1">
    <source>
        <dbReference type="ARBA" id="ARBA00009512"/>
    </source>
</evidence>
<dbReference type="AlphaFoldDB" id="A0A0G0SP51"/>
<dbReference type="Pfam" id="PF01250">
    <property type="entry name" value="Ribosomal_S6"/>
    <property type="match status" value="1"/>
</dbReference>
<dbReference type="GO" id="GO:1990904">
    <property type="term" value="C:ribonucleoprotein complex"/>
    <property type="evidence" value="ECO:0007669"/>
    <property type="project" value="UniProtKB-KW"/>
</dbReference>
<keyword evidence="3" id="KW-0699">rRNA-binding</keyword>
<evidence type="ECO:0000313" key="5">
    <source>
        <dbReference type="Proteomes" id="UP000034293"/>
    </source>
</evidence>
<keyword evidence="3" id="KW-0687">Ribonucleoprotein</keyword>
<dbReference type="NCBIfam" id="TIGR00166">
    <property type="entry name" value="S6"/>
    <property type="match status" value="1"/>
</dbReference>
<dbReference type="InterPro" id="IPR014717">
    <property type="entry name" value="Transl_elong_EF1B/ribsomal_bS6"/>
</dbReference>
<organism evidence="4 5">
    <name type="scientific">Candidatus Woesebacteria bacterium GW2011_GWA1_40_43</name>
    <dbReference type="NCBI Taxonomy" id="1618553"/>
    <lineage>
        <taxon>Bacteria</taxon>
        <taxon>Candidatus Woeseibacteriota</taxon>
    </lineage>
</organism>
<name>A0A0G0SP51_9BACT</name>
<evidence type="ECO:0000256" key="3">
    <source>
        <dbReference type="HAMAP-Rule" id="MF_00360"/>
    </source>
</evidence>
<dbReference type="SUPFAM" id="SSF54995">
    <property type="entry name" value="Ribosomal protein S6"/>
    <property type="match status" value="1"/>
</dbReference>
<dbReference type="HAMAP" id="MF_00360">
    <property type="entry name" value="Ribosomal_bS6"/>
    <property type="match status" value="1"/>
</dbReference>
<evidence type="ECO:0000313" key="4">
    <source>
        <dbReference type="EMBL" id="KKR64196.1"/>
    </source>
</evidence>
<dbReference type="Gene3D" id="3.30.70.60">
    <property type="match status" value="1"/>
</dbReference>
<dbReference type="PANTHER" id="PTHR21011">
    <property type="entry name" value="MITOCHONDRIAL 28S RIBOSOMAL PROTEIN S6"/>
    <property type="match status" value="1"/>
</dbReference>
<dbReference type="GO" id="GO:0006412">
    <property type="term" value="P:translation"/>
    <property type="evidence" value="ECO:0007669"/>
    <property type="project" value="UniProtKB-UniRule"/>
</dbReference>
<dbReference type="CDD" id="cd00473">
    <property type="entry name" value="bS6"/>
    <property type="match status" value="1"/>
</dbReference>
<comment type="function">
    <text evidence="3">Binds together with bS18 to 16S ribosomal RNA.</text>
</comment>
<dbReference type="InterPro" id="IPR035980">
    <property type="entry name" value="Ribosomal_bS6_sf"/>
</dbReference>
<accession>A0A0G0SP51</accession>
<dbReference type="PANTHER" id="PTHR21011:SF1">
    <property type="entry name" value="SMALL RIBOSOMAL SUBUNIT PROTEIN BS6M"/>
    <property type="match status" value="1"/>
</dbReference>
<dbReference type="EMBL" id="LBZA01000011">
    <property type="protein sequence ID" value="KKR64196.1"/>
    <property type="molecule type" value="Genomic_DNA"/>
</dbReference>
<keyword evidence="3 4" id="KW-0689">Ribosomal protein</keyword>
<keyword evidence="3" id="KW-0694">RNA-binding</keyword>
<dbReference type="GO" id="GO:0005737">
    <property type="term" value="C:cytoplasm"/>
    <property type="evidence" value="ECO:0007669"/>
    <property type="project" value="UniProtKB-ARBA"/>
</dbReference>
<gene>
    <name evidence="3" type="primary">rpsF</name>
    <name evidence="4" type="ORF">UU02_C0011G0008</name>
</gene>
<protein>
    <recommendedName>
        <fullName evidence="2 3">Small ribosomal subunit protein bS6</fullName>
    </recommendedName>
</protein>
<dbReference type="Proteomes" id="UP000034293">
    <property type="component" value="Unassembled WGS sequence"/>
</dbReference>
<reference evidence="4 5" key="1">
    <citation type="journal article" date="2015" name="Nature">
        <title>rRNA introns, odd ribosomes, and small enigmatic genomes across a large radiation of phyla.</title>
        <authorList>
            <person name="Brown C.T."/>
            <person name="Hug L.A."/>
            <person name="Thomas B.C."/>
            <person name="Sharon I."/>
            <person name="Castelle C.J."/>
            <person name="Singh A."/>
            <person name="Wilkins M.J."/>
            <person name="Williams K.H."/>
            <person name="Banfield J.F."/>
        </authorList>
    </citation>
    <scope>NUCLEOTIDE SEQUENCE [LARGE SCALE GENOMIC DNA]</scope>
</reference>
<dbReference type="GO" id="GO:0003735">
    <property type="term" value="F:structural constituent of ribosome"/>
    <property type="evidence" value="ECO:0007669"/>
    <property type="project" value="InterPro"/>
</dbReference>
<sequence>MNKYELTLVLDGKAGAAKKKKIIETLEKVLAIFKGSIKESKDWGVKELAYKIGKSETGLYLFFEIELDPKGAKSLNDKLRVDPDLIRFLLINKNK</sequence>
<comment type="caution">
    <text evidence="4">The sequence shown here is derived from an EMBL/GenBank/DDBJ whole genome shotgun (WGS) entry which is preliminary data.</text>
</comment>
<proteinExistence type="inferred from homology"/>
<comment type="similarity">
    <text evidence="1 3">Belongs to the bacterial ribosomal protein bS6 family.</text>
</comment>
<dbReference type="InterPro" id="IPR000529">
    <property type="entry name" value="Ribosomal_bS6"/>
</dbReference>
<dbReference type="InterPro" id="IPR020814">
    <property type="entry name" value="Ribosomal_S6_plastid/chlpt"/>
</dbReference>
<dbReference type="GO" id="GO:0070181">
    <property type="term" value="F:small ribosomal subunit rRNA binding"/>
    <property type="evidence" value="ECO:0007669"/>
    <property type="project" value="TreeGrafter"/>
</dbReference>